<gene>
    <name evidence="1" type="ORF">LCGC14_0673460</name>
</gene>
<dbReference type="AlphaFoldDB" id="A0A0F9QQC5"/>
<dbReference type="PROSITE" id="PS51257">
    <property type="entry name" value="PROKAR_LIPOPROTEIN"/>
    <property type="match status" value="1"/>
</dbReference>
<sequence>MKAAGKVVLSVLGWLVFLALSPLLAFLFVLACGVVAAWYCIVTCQVERAIERAHKASEQSLAEIDRYLAETKQGKYDQQILSDPATLRRVRSRLAPGSKVVN</sequence>
<name>A0A0F9QQC5_9ZZZZ</name>
<proteinExistence type="predicted"/>
<evidence type="ECO:0000313" key="1">
    <source>
        <dbReference type="EMBL" id="KKN46370.1"/>
    </source>
</evidence>
<organism evidence="1">
    <name type="scientific">marine sediment metagenome</name>
    <dbReference type="NCBI Taxonomy" id="412755"/>
    <lineage>
        <taxon>unclassified sequences</taxon>
        <taxon>metagenomes</taxon>
        <taxon>ecological metagenomes</taxon>
    </lineage>
</organism>
<dbReference type="EMBL" id="LAZR01001334">
    <property type="protein sequence ID" value="KKN46370.1"/>
    <property type="molecule type" value="Genomic_DNA"/>
</dbReference>
<reference evidence="1" key="1">
    <citation type="journal article" date="2015" name="Nature">
        <title>Complex archaea that bridge the gap between prokaryotes and eukaryotes.</title>
        <authorList>
            <person name="Spang A."/>
            <person name="Saw J.H."/>
            <person name="Jorgensen S.L."/>
            <person name="Zaremba-Niedzwiedzka K."/>
            <person name="Martijn J."/>
            <person name="Lind A.E."/>
            <person name="van Eijk R."/>
            <person name="Schleper C."/>
            <person name="Guy L."/>
            <person name="Ettema T.J."/>
        </authorList>
    </citation>
    <scope>NUCLEOTIDE SEQUENCE</scope>
</reference>
<protein>
    <submittedName>
        <fullName evidence="1">Uncharacterized protein</fullName>
    </submittedName>
</protein>
<accession>A0A0F9QQC5</accession>
<comment type="caution">
    <text evidence="1">The sequence shown here is derived from an EMBL/GenBank/DDBJ whole genome shotgun (WGS) entry which is preliminary data.</text>
</comment>